<feature type="compositionally biased region" description="Polar residues" evidence="1">
    <location>
        <begin position="41"/>
        <end position="74"/>
    </location>
</feature>
<dbReference type="AlphaFoldDB" id="A0A2A2JHU7"/>
<proteinExistence type="predicted"/>
<accession>A0A2A2JHU7</accession>
<dbReference type="Proteomes" id="UP000218231">
    <property type="component" value="Unassembled WGS sequence"/>
</dbReference>
<gene>
    <name evidence="2" type="ORF">WR25_23240</name>
</gene>
<protein>
    <submittedName>
        <fullName evidence="2">Uncharacterized protein</fullName>
    </submittedName>
</protein>
<evidence type="ECO:0000313" key="2">
    <source>
        <dbReference type="EMBL" id="PAV61224.1"/>
    </source>
</evidence>
<organism evidence="2 3">
    <name type="scientific">Diploscapter pachys</name>
    <dbReference type="NCBI Taxonomy" id="2018661"/>
    <lineage>
        <taxon>Eukaryota</taxon>
        <taxon>Metazoa</taxon>
        <taxon>Ecdysozoa</taxon>
        <taxon>Nematoda</taxon>
        <taxon>Chromadorea</taxon>
        <taxon>Rhabditida</taxon>
        <taxon>Rhabditina</taxon>
        <taxon>Rhabditomorpha</taxon>
        <taxon>Rhabditoidea</taxon>
        <taxon>Rhabditidae</taxon>
        <taxon>Diploscapter</taxon>
    </lineage>
</organism>
<keyword evidence="3" id="KW-1185">Reference proteome</keyword>
<comment type="caution">
    <text evidence="2">The sequence shown here is derived from an EMBL/GenBank/DDBJ whole genome shotgun (WGS) entry which is preliminary data.</text>
</comment>
<evidence type="ECO:0000313" key="3">
    <source>
        <dbReference type="Proteomes" id="UP000218231"/>
    </source>
</evidence>
<evidence type="ECO:0000256" key="1">
    <source>
        <dbReference type="SAM" id="MobiDB-lite"/>
    </source>
</evidence>
<name>A0A2A2JHU7_9BILA</name>
<dbReference type="EMBL" id="LIAE01010422">
    <property type="protein sequence ID" value="PAV61224.1"/>
    <property type="molecule type" value="Genomic_DNA"/>
</dbReference>
<reference evidence="2 3" key="1">
    <citation type="journal article" date="2017" name="Curr. Biol.">
        <title>Genome architecture and evolution of a unichromosomal asexual nematode.</title>
        <authorList>
            <person name="Fradin H."/>
            <person name="Zegar C."/>
            <person name="Gutwein M."/>
            <person name="Lucas J."/>
            <person name="Kovtun M."/>
            <person name="Corcoran D."/>
            <person name="Baugh L.R."/>
            <person name="Kiontke K."/>
            <person name="Gunsalus K."/>
            <person name="Fitch D.H."/>
            <person name="Piano F."/>
        </authorList>
    </citation>
    <scope>NUCLEOTIDE SEQUENCE [LARGE SCALE GENOMIC DNA]</scope>
    <source>
        <strain evidence="2">PF1309</strain>
    </source>
</reference>
<feature type="region of interest" description="Disordered" evidence="1">
    <location>
        <begin position="15"/>
        <end position="80"/>
    </location>
</feature>
<sequence length="80" mass="8465">MQTACVIQVTDENGAPVCELPSPAPRQRVPSPPPNHHANFLLQTSNLSSALSPMNLPGKTSSRPYGLPSQNQPAATECSK</sequence>